<proteinExistence type="predicted"/>
<evidence type="ECO:0000256" key="1">
    <source>
        <dbReference type="SAM" id="MobiDB-lite"/>
    </source>
</evidence>
<dbReference type="Proteomes" id="UP001153069">
    <property type="component" value="Unassembled WGS sequence"/>
</dbReference>
<dbReference type="Gene3D" id="3.20.20.300">
    <property type="entry name" value="Glycoside hydrolase, family 3, N-terminal domain"/>
    <property type="match status" value="1"/>
</dbReference>
<dbReference type="GO" id="GO:0005975">
    <property type="term" value="P:carbohydrate metabolic process"/>
    <property type="evidence" value="ECO:0007669"/>
    <property type="project" value="InterPro"/>
</dbReference>
<sequence>MLQLDQRKGRSQARFGEAAFIGANMEEFSLGGVTRDTGQLQEGITTCPNHFATDDSVQNTQNSSESPGTNRENYTNPFKRRFIYGRQQCHCKKAC</sequence>
<reference evidence="2" key="1">
    <citation type="submission" date="2020-06" db="EMBL/GenBank/DDBJ databases">
        <authorList>
            <consortium name="Plant Systems Biology data submission"/>
        </authorList>
    </citation>
    <scope>NUCLEOTIDE SEQUENCE</scope>
    <source>
        <strain evidence="2">D6</strain>
    </source>
</reference>
<dbReference type="EMBL" id="CAICTM010001380">
    <property type="protein sequence ID" value="CAB9523140.1"/>
    <property type="molecule type" value="Genomic_DNA"/>
</dbReference>
<keyword evidence="3" id="KW-1185">Reference proteome</keyword>
<protein>
    <submittedName>
        <fullName evidence="2">Uncharacterized protein</fullName>
    </submittedName>
</protein>
<feature type="region of interest" description="Disordered" evidence="1">
    <location>
        <begin position="48"/>
        <end position="77"/>
    </location>
</feature>
<dbReference type="AlphaFoldDB" id="A0A9N8EMQ9"/>
<evidence type="ECO:0000313" key="3">
    <source>
        <dbReference type="Proteomes" id="UP001153069"/>
    </source>
</evidence>
<dbReference type="GO" id="GO:0004553">
    <property type="term" value="F:hydrolase activity, hydrolyzing O-glycosyl compounds"/>
    <property type="evidence" value="ECO:0007669"/>
    <property type="project" value="InterPro"/>
</dbReference>
<gene>
    <name evidence="2" type="ORF">SEMRO_1382_G267920.1</name>
</gene>
<organism evidence="2 3">
    <name type="scientific">Seminavis robusta</name>
    <dbReference type="NCBI Taxonomy" id="568900"/>
    <lineage>
        <taxon>Eukaryota</taxon>
        <taxon>Sar</taxon>
        <taxon>Stramenopiles</taxon>
        <taxon>Ochrophyta</taxon>
        <taxon>Bacillariophyta</taxon>
        <taxon>Bacillariophyceae</taxon>
        <taxon>Bacillariophycidae</taxon>
        <taxon>Naviculales</taxon>
        <taxon>Naviculaceae</taxon>
        <taxon>Seminavis</taxon>
    </lineage>
</organism>
<name>A0A9N8EMQ9_9STRA</name>
<dbReference type="InterPro" id="IPR036962">
    <property type="entry name" value="Glyco_hydro_3_N_sf"/>
</dbReference>
<evidence type="ECO:0000313" key="2">
    <source>
        <dbReference type="EMBL" id="CAB9523140.1"/>
    </source>
</evidence>
<comment type="caution">
    <text evidence="2">The sequence shown here is derived from an EMBL/GenBank/DDBJ whole genome shotgun (WGS) entry which is preliminary data.</text>
</comment>
<accession>A0A9N8EMQ9</accession>
<feature type="compositionally biased region" description="Polar residues" evidence="1">
    <location>
        <begin position="55"/>
        <end position="76"/>
    </location>
</feature>